<dbReference type="RefSeq" id="WP_392396403.1">
    <property type="nucleotide sequence ID" value="NZ_JAURTK010000039.1"/>
</dbReference>
<evidence type="ECO:0000259" key="1">
    <source>
        <dbReference type="Pfam" id="PF18909"/>
    </source>
</evidence>
<name>A0AB73IPE6_9BURK</name>
<evidence type="ECO:0000313" key="2">
    <source>
        <dbReference type="EMBL" id="MDP9651900.1"/>
    </source>
</evidence>
<accession>A0AB73IPE6</accession>
<reference evidence="2" key="1">
    <citation type="submission" date="2023-07" db="EMBL/GenBank/DDBJ databases">
        <title>Sorghum-associated microbial communities from plants grown in Nebraska, USA.</title>
        <authorList>
            <person name="Schachtman D."/>
        </authorList>
    </citation>
    <scope>NUCLEOTIDE SEQUENCE</scope>
    <source>
        <strain evidence="2">DS1061</strain>
    </source>
</reference>
<protein>
    <recommendedName>
        <fullName evidence="1">dATP/dGTP diphosphohydrolase N-terminal domain-containing protein</fullName>
    </recommendedName>
</protein>
<dbReference type="EMBL" id="JAURTK010000039">
    <property type="protein sequence ID" value="MDP9651900.1"/>
    <property type="molecule type" value="Genomic_DNA"/>
</dbReference>
<feature type="domain" description="dATP/dGTP diphosphohydrolase N-terminal" evidence="1">
    <location>
        <begin position="10"/>
        <end position="108"/>
    </location>
</feature>
<sequence>MTLKDTNALNPKDAIGSGKLPLHLWPATATALGSLGLLDGMLKYGRSNWRVAGVRASIYVDAAKRHLDKWFEGQDNDVDSGLPHFAHALACLAILVDAEAAGKLNDDRMVAGGYHAMLDSLTPHVARLKALHASKDPRHYTIADSAAMTEHAAREVDARQIAESNMDALMSTATAEYLASEVKT</sequence>
<organism evidence="2 3">
    <name type="scientific">Paraburkholderia caledonica</name>
    <dbReference type="NCBI Taxonomy" id="134536"/>
    <lineage>
        <taxon>Bacteria</taxon>
        <taxon>Pseudomonadati</taxon>
        <taxon>Pseudomonadota</taxon>
        <taxon>Betaproteobacteria</taxon>
        <taxon>Burkholderiales</taxon>
        <taxon>Burkholderiaceae</taxon>
        <taxon>Paraburkholderia</taxon>
    </lineage>
</organism>
<comment type="caution">
    <text evidence="2">The sequence shown here is derived from an EMBL/GenBank/DDBJ whole genome shotgun (WGS) entry which is preliminary data.</text>
</comment>
<dbReference type="Pfam" id="PF18909">
    <property type="entry name" value="dGTP_diPhyd_N"/>
    <property type="match status" value="1"/>
</dbReference>
<dbReference type="Proteomes" id="UP001229486">
    <property type="component" value="Unassembled WGS sequence"/>
</dbReference>
<dbReference type="AlphaFoldDB" id="A0AB73IPE6"/>
<proteinExistence type="predicted"/>
<dbReference type="InterPro" id="IPR044038">
    <property type="entry name" value="dATP/dGTP_diPOhydrolase_N"/>
</dbReference>
<evidence type="ECO:0000313" key="3">
    <source>
        <dbReference type="Proteomes" id="UP001229486"/>
    </source>
</evidence>
<gene>
    <name evidence="2" type="ORF">J2793_007375</name>
</gene>